<dbReference type="Proteomes" id="UP001210925">
    <property type="component" value="Unassembled WGS sequence"/>
</dbReference>
<feature type="compositionally biased region" description="Polar residues" evidence="3">
    <location>
        <begin position="960"/>
        <end position="972"/>
    </location>
</feature>
<feature type="compositionally biased region" description="Basic residues" evidence="3">
    <location>
        <begin position="879"/>
        <end position="891"/>
    </location>
</feature>
<evidence type="ECO:0000256" key="2">
    <source>
        <dbReference type="ARBA" id="ARBA00023242"/>
    </source>
</evidence>
<sequence>MDEFIDFSDQSRRGRFATTYATVQKEKRNLYPTESESKSNSTWLYRLDERRIQIRTFEAGDGAIISSLYSETLSPNRNNEKYLWLYDIYNSKARRLKFELKGEYTDLQISSSCNKDGFTFFVLTEEERFHMAGIDSHPFQAGVTVLIGTKAGIVEIYQLSGQELEYLSKIASPGPVSYLEYAIDYQGGPSCMIVGHGDRDTKKYLIVDKSSEIPLISTYSIDENFSAQLNENVDWSLEYEDGELVIAKLVQSTLSINLDDEGYNIYTVYHSENGYTLDIYSSEANEILSRSYIPETNGEILDINISSVGGHFLLPEFLEWFGRDLSFESGPYRPAKSAEIMQNREKLGGELFFDKLLYTCDIPQAWYPPRDANQLETLFNAIFYMLKNVSEAKAEAYVKYYGLAKSFVYGVNGFWDFDNGKFQVDCLNTQDAIKFLSDPSVDLSDNPEKPCNWIEKIITNLYRQERFKLALDFIQASSISLWSDDIIDAVHQIYCKVDILGALEFQKAYSVDISISMPAILDQVFNEHSPVLMDQLVKAPLLPLEESCLIDYCSKSNRVQPKKFLLVFFIQRGRYTEAVEAYKKIFLDIPSPIEDEQIDNMIKNVELALPPLQRTIVSQTFRKPLVMGRTSKPEPISAVVSNKQDSTVLLKVLQENYIIQHESVPVNDNEEMDVDEVSEDTFKTPLKIPNSAASSVKEKTPVIIPKSPASPFMQPPVTQRSDITSHQLPNKRQSLDPIESQKLNNAPSPISRTPLIQTPTIASAVLPSSIRSDKSTLNSSYSAALELSDTQQSVESSLSRSPIIQSTPTSSAQKSSNQNHLKSATPKSPAAPPLVNRSPFAASVSRPSPVIRESPRSLPKEIIAEIKVPIPVDSPAKPVARKTPRQPRRRQPTNESNTSEEDRPRLRSTPARKAKEASLEVETPLRKRVGKKIAEEESKKTPARGRKTPAKKETPRPTRTIVTRSSRAENQA</sequence>
<dbReference type="Pfam" id="PF13934">
    <property type="entry name" value="ELYS"/>
    <property type="match status" value="1"/>
</dbReference>
<comment type="caution">
    <text evidence="5">The sequence shown here is derived from an EMBL/GenBank/DDBJ whole genome shotgun (WGS) entry which is preliminary data.</text>
</comment>
<reference evidence="5" key="1">
    <citation type="submission" date="2020-05" db="EMBL/GenBank/DDBJ databases">
        <title>Phylogenomic resolution of chytrid fungi.</title>
        <authorList>
            <person name="Stajich J.E."/>
            <person name="Amses K."/>
            <person name="Simmons R."/>
            <person name="Seto K."/>
            <person name="Myers J."/>
            <person name="Bonds A."/>
            <person name="Quandt C.A."/>
            <person name="Barry K."/>
            <person name="Liu P."/>
            <person name="Grigoriev I."/>
            <person name="Longcore J.E."/>
            <person name="James T.Y."/>
        </authorList>
    </citation>
    <scope>NUCLEOTIDE SEQUENCE</scope>
    <source>
        <strain evidence="5">PLAUS21</strain>
    </source>
</reference>
<feature type="domain" description="ELYS-like" evidence="4">
    <location>
        <begin position="351"/>
        <end position="555"/>
    </location>
</feature>
<feature type="region of interest" description="Disordered" evidence="3">
    <location>
        <begin position="793"/>
        <end position="853"/>
    </location>
</feature>
<gene>
    <name evidence="5" type="primary">AHCTF1</name>
    <name evidence="5" type="ORF">HK103_004662</name>
</gene>
<name>A0AAD5UQR2_9FUNG</name>
<feature type="compositionally biased region" description="Polar residues" evidence="3">
    <location>
        <begin position="741"/>
        <end position="755"/>
    </location>
</feature>
<dbReference type="InterPro" id="IPR025151">
    <property type="entry name" value="ELYS_dom"/>
</dbReference>
<keyword evidence="6" id="KW-1185">Reference proteome</keyword>
<dbReference type="GO" id="GO:0005634">
    <property type="term" value="C:nucleus"/>
    <property type="evidence" value="ECO:0007669"/>
    <property type="project" value="UniProtKB-SubCell"/>
</dbReference>
<evidence type="ECO:0000313" key="6">
    <source>
        <dbReference type="Proteomes" id="UP001210925"/>
    </source>
</evidence>
<organism evidence="5 6">
    <name type="scientific">Boothiomyces macroporosus</name>
    <dbReference type="NCBI Taxonomy" id="261099"/>
    <lineage>
        <taxon>Eukaryota</taxon>
        <taxon>Fungi</taxon>
        <taxon>Fungi incertae sedis</taxon>
        <taxon>Chytridiomycota</taxon>
        <taxon>Chytridiomycota incertae sedis</taxon>
        <taxon>Chytridiomycetes</taxon>
        <taxon>Rhizophydiales</taxon>
        <taxon>Terramycetaceae</taxon>
        <taxon>Boothiomyces</taxon>
    </lineage>
</organism>
<evidence type="ECO:0000313" key="5">
    <source>
        <dbReference type="EMBL" id="KAJ3261711.1"/>
    </source>
</evidence>
<accession>A0AAD5UQR2</accession>
<evidence type="ECO:0000259" key="4">
    <source>
        <dbReference type="Pfam" id="PF13934"/>
    </source>
</evidence>
<dbReference type="AlphaFoldDB" id="A0AAD5UQR2"/>
<dbReference type="EMBL" id="JADGKB010000004">
    <property type="protein sequence ID" value="KAJ3261711.1"/>
    <property type="molecule type" value="Genomic_DNA"/>
</dbReference>
<comment type="subcellular location">
    <subcellularLocation>
        <location evidence="1">Nucleus</location>
    </subcellularLocation>
</comment>
<feature type="region of interest" description="Disordered" evidence="3">
    <location>
        <begin position="873"/>
        <end position="972"/>
    </location>
</feature>
<evidence type="ECO:0000256" key="1">
    <source>
        <dbReference type="ARBA" id="ARBA00004123"/>
    </source>
</evidence>
<evidence type="ECO:0000256" key="3">
    <source>
        <dbReference type="SAM" id="MobiDB-lite"/>
    </source>
</evidence>
<feature type="region of interest" description="Disordered" evidence="3">
    <location>
        <begin position="704"/>
        <end position="755"/>
    </location>
</feature>
<keyword evidence="2" id="KW-0539">Nucleus</keyword>
<protein>
    <submittedName>
        <fullName evidence="5">Protein ELYS</fullName>
    </submittedName>
</protein>
<feature type="compositionally biased region" description="Polar residues" evidence="3">
    <location>
        <begin position="716"/>
        <end position="732"/>
    </location>
</feature>
<proteinExistence type="predicted"/>
<feature type="compositionally biased region" description="Polar residues" evidence="3">
    <location>
        <begin position="793"/>
        <end position="821"/>
    </location>
</feature>